<dbReference type="AlphaFoldDB" id="A0A4P9VYA3"/>
<dbReference type="Proteomes" id="UP000269721">
    <property type="component" value="Unassembled WGS sequence"/>
</dbReference>
<keyword evidence="3" id="KW-1185">Reference proteome</keyword>
<protein>
    <submittedName>
        <fullName evidence="2">Uncharacterized protein</fullName>
    </submittedName>
</protein>
<proteinExistence type="predicted"/>
<evidence type="ECO:0000313" key="2">
    <source>
        <dbReference type="EMBL" id="RKO84724.1"/>
    </source>
</evidence>
<evidence type="ECO:0000313" key="3">
    <source>
        <dbReference type="Proteomes" id="UP000269721"/>
    </source>
</evidence>
<accession>A0A4P9VYA3</accession>
<feature type="compositionally biased region" description="Polar residues" evidence="1">
    <location>
        <begin position="35"/>
        <end position="45"/>
    </location>
</feature>
<reference evidence="3" key="1">
    <citation type="journal article" date="2018" name="Nat. Microbiol.">
        <title>Leveraging single-cell genomics to expand the fungal tree of life.</title>
        <authorList>
            <person name="Ahrendt S.R."/>
            <person name="Quandt C.A."/>
            <person name="Ciobanu D."/>
            <person name="Clum A."/>
            <person name="Salamov A."/>
            <person name="Andreopoulos B."/>
            <person name="Cheng J.F."/>
            <person name="Woyke T."/>
            <person name="Pelin A."/>
            <person name="Henrissat B."/>
            <person name="Reynolds N.K."/>
            <person name="Benny G.L."/>
            <person name="Smith M.E."/>
            <person name="James T.Y."/>
            <person name="Grigoriev I.V."/>
        </authorList>
    </citation>
    <scope>NUCLEOTIDE SEQUENCE [LARGE SCALE GENOMIC DNA]</scope>
</reference>
<gene>
    <name evidence="2" type="ORF">BDK51DRAFT_48752</name>
</gene>
<organism evidence="2 3">
    <name type="scientific">Blyttiomyces helicus</name>
    <dbReference type="NCBI Taxonomy" id="388810"/>
    <lineage>
        <taxon>Eukaryota</taxon>
        <taxon>Fungi</taxon>
        <taxon>Fungi incertae sedis</taxon>
        <taxon>Chytridiomycota</taxon>
        <taxon>Chytridiomycota incertae sedis</taxon>
        <taxon>Chytridiomycetes</taxon>
        <taxon>Chytridiomycetes incertae sedis</taxon>
        <taxon>Blyttiomyces</taxon>
    </lineage>
</organism>
<sequence length="161" mass="17481">MQSPSKMQGNARKRRGEKGPRISPSPRVLVRQKSVETSPRPSANTGMKRKTAPAAPFPLAQDLRADVELVGIEAGKNFEAEFPLRWSMDEFQIELREDKQSLRIGLRSGCRWTADEGMWSCGGTGRQGASRVRVANAATAATCIASTEHSSLLVTPSSGAR</sequence>
<dbReference type="EMBL" id="KZ999798">
    <property type="protein sequence ID" value="RKO84724.1"/>
    <property type="molecule type" value="Genomic_DNA"/>
</dbReference>
<evidence type="ECO:0000256" key="1">
    <source>
        <dbReference type="SAM" id="MobiDB-lite"/>
    </source>
</evidence>
<name>A0A4P9VYA3_9FUNG</name>
<feature type="region of interest" description="Disordered" evidence="1">
    <location>
        <begin position="1"/>
        <end position="58"/>
    </location>
</feature>